<dbReference type="InterPro" id="IPR013785">
    <property type="entry name" value="Aldolase_TIM"/>
</dbReference>
<keyword evidence="6" id="KW-0479">Metal-binding</keyword>
<feature type="domain" description="Radical SAM core" evidence="11">
    <location>
        <begin position="12"/>
        <end position="218"/>
    </location>
</feature>
<dbReference type="SFLD" id="SFLDS00029">
    <property type="entry name" value="Radical_SAM"/>
    <property type="match status" value="1"/>
</dbReference>
<sequence>MVCEENKRKYTSFYATGVYGGIGTGYTCGCCLRCVFCWVDWSRDYPEKLGDFYSPKEAFERLSKAAENYGTRKLRISGAEPTLGKKHLLQLLELVEESKFDLFILETNGVPFGVDREYVKEVSKFEKPHVRVSLKAGTPEAFSRKTGAKPEAFEIPFKAIQNLLDYGASFHVAGMMDDPRVVEPEERNELARRLMEINPKLLDSFEGEVIDPYKTTLR</sequence>
<evidence type="ECO:0000256" key="6">
    <source>
        <dbReference type="ARBA" id="ARBA00022723"/>
    </source>
</evidence>
<feature type="non-terminal residue" evidence="12">
    <location>
        <position position="218"/>
    </location>
</feature>
<keyword evidence="4" id="KW-0004">4Fe-4S</keyword>
<evidence type="ECO:0000256" key="2">
    <source>
        <dbReference type="ARBA" id="ARBA00005155"/>
    </source>
</evidence>
<proteinExistence type="inferred from homology"/>
<keyword evidence="8" id="KW-0411">Iron-sulfur</keyword>
<comment type="similarity">
    <text evidence="3">Belongs to the radical SAM superfamily. NifB family.</text>
</comment>
<keyword evidence="5" id="KW-0949">S-adenosyl-L-methionine</keyword>
<evidence type="ECO:0000256" key="7">
    <source>
        <dbReference type="ARBA" id="ARBA00023004"/>
    </source>
</evidence>
<dbReference type="GO" id="GO:0046872">
    <property type="term" value="F:metal ion binding"/>
    <property type="evidence" value="ECO:0007669"/>
    <property type="project" value="UniProtKB-KW"/>
</dbReference>
<dbReference type="GO" id="GO:0051539">
    <property type="term" value="F:4 iron, 4 sulfur cluster binding"/>
    <property type="evidence" value="ECO:0007669"/>
    <property type="project" value="UniProtKB-KW"/>
</dbReference>
<dbReference type="PANTHER" id="PTHR43787:SF13">
    <property type="entry name" value="FEMO COFACTOR BIOSYNTHESIS PROTEIN NIFB"/>
    <property type="match status" value="1"/>
</dbReference>
<dbReference type="PROSITE" id="PS51918">
    <property type="entry name" value="RADICAL_SAM"/>
    <property type="match status" value="1"/>
</dbReference>
<keyword evidence="13" id="KW-1185">Reference proteome</keyword>
<dbReference type="InterPro" id="IPR058240">
    <property type="entry name" value="rSAM_sf"/>
</dbReference>
<gene>
    <name evidence="12" type="ORF">AKJ48_02710</name>
</gene>
<organism evidence="12 13">
    <name type="scientific">candidate division MSBL1 archaeon SCGC-AAA261O19</name>
    <dbReference type="NCBI Taxonomy" id="1698277"/>
    <lineage>
        <taxon>Archaea</taxon>
        <taxon>Methanobacteriati</taxon>
        <taxon>Methanobacteriota</taxon>
        <taxon>candidate division MSBL1</taxon>
    </lineage>
</organism>
<dbReference type="Pfam" id="PF04055">
    <property type="entry name" value="Radical_SAM"/>
    <property type="match status" value="1"/>
</dbReference>
<evidence type="ECO:0000256" key="1">
    <source>
        <dbReference type="ARBA" id="ARBA00001966"/>
    </source>
</evidence>
<keyword evidence="10" id="KW-0456">Lyase</keyword>
<evidence type="ECO:0000256" key="8">
    <source>
        <dbReference type="ARBA" id="ARBA00023014"/>
    </source>
</evidence>
<keyword evidence="7" id="KW-0408">Iron</keyword>
<dbReference type="EMBL" id="LHYB01000033">
    <property type="protein sequence ID" value="KXB04408.1"/>
    <property type="molecule type" value="Genomic_DNA"/>
</dbReference>
<evidence type="ECO:0000313" key="12">
    <source>
        <dbReference type="EMBL" id="KXB04408.1"/>
    </source>
</evidence>
<evidence type="ECO:0000259" key="11">
    <source>
        <dbReference type="PROSITE" id="PS51918"/>
    </source>
</evidence>
<protein>
    <recommendedName>
        <fullName evidence="11">Radical SAM core domain-containing protein</fullName>
    </recommendedName>
</protein>
<keyword evidence="9" id="KW-0535">Nitrogen fixation</keyword>
<comment type="cofactor">
    <cofactor evidence="1">
        <name>[4Fe-4S] cluster</name>
        <dbReference type="ChEBI" id="CHEBI:49883"/>
    </cofactor>
</comment>
<accession>A0A133VD78</accession>
<evidence type="ECO:0000313" key="13">
    <source>
        <dbReference type="Proteomes" id="UP000070076"/>
    </source>
</evidence>
<evidence type="ECO:0000256" key="9">
    <source>
        <dbReference type="ARBA" id="ARBA00023231"/>
    </source>
</evidence>
<evidence type="ECO:0000256" key="4">
    <source>
        <dbReference type="ARBA" id="ARBA00022485"/>
    </source>
</evidence>
<dbReference type="PANTHER" id="PTHR43787">
    <property type="entry name" value="FEMO COFACTOR BIOSYNTHESIS PROTEIN NIFB-RELATED"/>
    <property type="match status" value="1"/>
</dbReference>
<evidence type="ECO:0000256" key="5">
    <source>
        <dbReference type="ARBA" id="ARBA00022691"/>
    </source>
</evidence>
<name>A0A133VD78_9EURY</name>
<dbReference type="InterPro" id="IPR007197">
    <property type="entry name" value="rSAM"/>
</dbReference>
<dbReference type="GO" id="GO:0016829">
    <property type="term" value="F:lyase activity"/>
    <property type="evidence" value="ECO:0007669"/>
    <property type="project" value="UniProtKB-KW"/>
</dbReference>
<dbReference type="AlphaFoldDB" id="A0A133VD78"/>
<evidence type="ECO:0000256" key="10">
    <source>
        <dbReference type="ARBA" id="ARBA00023239"/>
    </source>
</evidence>
<dbReference type="CDD" id="cd01335">
    <property type="entry name" value="Radical_SAM"/>
    <property type="match status" value="1"/>
</dbReference>
<dbReference type="Proteomes" id="UP000070076">
    <property type="component" value="Unassembled WGS sequence"/>
</dbReference>
<dbReference type="SUPFAM" id="SSF102114">
    <property type="entry name" value="Radical SAM enzymes"/>
    <property type="match status" value="1"/>
</dbReference>
<evidence type="ECO:0000256" key="3">
    <source>
        <dbReference type="ARBA" id="ARBA00006804"/>
    </source>
</evidence>
<dbReference type="Gene3D" id="3.20.20.70">
    <property type="entry name" value="Aldolase class I"/>
    <property type="match status" value="1"/>
</dbReference>
<comment type="caution">
    <text evidence="12">The sequence shown here is derived from an EMBL/GenBank/DDBJ whole genome shotgun (WGS) entry which is preliminary data.</text>
</comment>
<reference evidence="12 13" key="1">
    <citation type="journal article" date="2016" name="Sci. Rep.">
        <title>Metabolic traits of an uncultured archaeal lineage -MSBL1- from brine pools of the Red Sea.</title>
        <authorList>
            <person name="Mwirichia R."/>
            <person name="Alam I."/>
            <person name="Rashid M."/>
            <person name="Vinu M."/>
            <person name="Ba-Alawi W."/>
            <person name="Anthony Kamau A."/>
            <person name="Kamanda Ngugi D."/>
            <person name="Goker M."/>
            <person name="Klenk H.P."/>
            <person name="Bajic V."/>
            <person name="Stingl U."/>
        </authorList>
    </citation>
    <scope>NUCLEOTIDE SEQUENCE [LARGE SCALE GENOMIC DNA]</scope>
    <source>
        <strain evidence="12">SCGC-AAA261O19</strain>
    </source>
</reference>
<comment type="pathway">
    <text evidence="2">Cofactor biosynthesis; Fe-Mo cofactor biosynthesis.</text>
</comment>